<dbReference type="EMBL" id="JAKKPZ010000009">
    <property type="protein sequence ID" value="KAI1717225.1"/>
    <property type="molecule type" value="Genomic_DNA"/>
</dbReference>
<dbReference type="Pfam" id="PF10545">
    <property type="entry name" value="MADF_DNA_bdg"/>
    <property type="match status" value="1"/>
</dbReference>
<feature type="compositionally biased region" description="Polar residues" evidence="1">
    <location>
        <begin position="290"/>
        <end position="307"/>
    </location>
</feature>
<feature type="region of interest" description="Disordered" evidence="1">
    <location>
        <begin position="177"/>
        <end position="223"/>
    </location>
</feature>
<dbReference type="PROSITE" id="PS51029">
    <property type="entry name" value="MADF"/>
    <property type="match status" value="1"/>
</dbReference>
<name>A0AAD4R8F6_9BILA</name>
<dbReference type="Proteomes" id="UP001201812">
    <property type="component" value="Unassembled WGS sequence"/>
</dbReference>
<feature type="region of interest" description="Disordered" evidence="1">
    <location>
        <begin position="124"/>
        <end position="147"/>
    </location>
</feature>
<organism evidence="3 4">
    <name type="scientific">Ditylenchus destructor</name>
    <dbReference type="NCBI Taxonomy" id="166010"/>
    <lineage>
        <taxon>Eukaryota</taxon>
        <taxon>Metazoa</taxon>
        <taxon>Ecdysozoa</taxon>
        <taxon>Nematoda</taxon>
        <taxon>Chromadorea</taxon>
        <taxon>Rhabditida</taxon>
        <taxon>Tylenchina</taxon>
        <taxon>Tylenchomorpha</taxon>
        <taxon>Sphaerularioidea</taxon>
        <taxon>Anguinidae</taxon>
        <taxon>Anguininae</taxon>
        <taxon>Ditylenchus</taxon>
    </lineage>
</organism>
<evidence type="ECO:0000259" key="2">
    <source>
        <dbReference type="PROSITE" id="PS51029"/>
    </source>
</evidence>
<comment type="caution">
    <text evidence="3">The sequence shown here is derived from an EMBL/GenBank/DDBJ whole genome shotgun (WGS) entry which is preliminary data.</text>
</comment>
<feature type="compositionally biased region" description="Polar residues" evidence="1">
    <location>
        <begin position="177"/>
        <end position="192"/>
    </location>
</feature>
<evidence type="ECO:0000313" key="4">
    <source>
        <dbReference type="Proteomes" id="UP001201812"/>
    </source>
</evidence>
<dbReference type="AlphaFoldDB" id="A0AAD4R8F6"/>
<sequence>MTAIPQRGTISLGIMQKNHLIECVRLRPCIWDIHHHEFKSSTVRQQAFTEIAEAISDSEHTYTRSEILEEWGKIRYCFVRIMKKLLSTNDESQAVSWPYWNKMQFMYISIKEHLLSTGATTHQEFWPSTGQHSSRKRSYHRSQSDDKDVVADVPISYGNGSPNDILASHVLSAINNQKRSQHEYTPSRSSMGPRSVFDDLTDDSDFGANIKSESSPPALQEKLPKISRNNIEDGQVSESSWVDPATQQFLLASIKSSSGDSNTCSTANSISKATPKVVITKDSANDDVQRSSSNQQNARIADSSSNGDTKHTEQPNSDVNEYFGRYMIRQMQSVTQQNAALGVHLRKELMEVCCKYELQAFSI</sequence>
<evidence type="ECO:0000256" key="1">
    <source>
        <dbReference type="SAM" id="MobiDB-lite"/>
    </source>
</evidence>
<feature type="domain" description="MADF" evidence="2">
    <location>
        <begin position="19"/>
        <end position="111"/>
    </location>
</feature>
<reference evidence="3" key="1">
    <citation type="submission" date="2022-01" db="EMBL/GenBank/DDBJ databases">
        <title>Genome Sequence Resource for Two Populations of Ditylenchus destructor, the Migratory Endoparasitic Phytonematode.</title>
        <authorList>
            <person name="Zhang H."/>
            <person name="Lin R."/>
            <person name="Xie B."/>
        </authorList>
    </citation>
    <scope>NUCLEOTIDE SEQUENCE</scope>
    <source>
        <strain evidence="3">BazhouSP</strain>
    </source>
</reference>
<proteinExistence type="predicted"/>
<dbReference type="SMART" id="SM00595">
    <property type="entry name" value="MADF"/>
    <property type="match status" value="1"/>
</dbReference>
<dbReference type="PANTHER" id="PTHR12243">
    <property type="entry name" value="MADF DOMAIN TRANSCRIPTION FACTOR"/>
    <property type="match status" value="1"/>
</dbReference>
<keyword evidence="4" id="KW-1185">Reference proteome</keyword>
<dbReference type="PANTHER" id="PTHR12243:SF67">
    <property type="entry name" value="COREPRESSOR OF PANGOLIN, ISOFORM A-RELATED"/>
    <property type="match status" value="1"/>
</dbReference>
<dbReference type="InterPro" id="IPR039353">
    <property type="entry name" value="TF_Adf1"/>
</dbReference>
<protein>
    <submittedName>
        <fullName evidence="3">Alcohol dehydrogenase transcription factor myb/SANT-like domain-containing protein</fullName>
    </submittedName>
</protein>
<gene>
    <name evidence="3" type="ORF">DdX_06962</name>
</gene>
<feature type="region of interest" description="Disordered" evidence="1">
    <location>
        <begin position="283"/>
        <end position="317"/>
    </location>
</feature>
<dbReference type="InterPro" id="IPR006578">
    <property type="entry name" value="MADF-dom"/>
</dbReference>
<evidence type="ECO:0000313" key="3">
    <source>
        <dbReference type="EMBL" id="KAI1717225.1"/>
    </source>
</evidence>
<accession>A0AAD4R8F6</accession>